<gene>
    <name evidence="3" type="ORF">DBRI00130_LOCUS39669</name>
</gene>
<reference evidence="3" key="1">
    <citation type="submission" date="2021-01" db="EMBL/GenBank/DDBJ databases">
        <authorList>
            <person name="Corre E."/>
            <person name="Pelletier E."/>
            <person name="Niang G."/>
            <person name="Scheremetjew M."/>
            <person name="Finn R."/>
            <person name="Kale V."/>
            <person name="Holt S."/>
            <person name="Cochrane G."/>
            <person name="Meng A."/>
            <person name="Brown T."/>
            <person name="Cohen L."/>
        </authorList>
    </citation>
    <scope>NUCLEOTIDE SEQUENCE</scope>
    <source>
        <strain evidence="3">GSO104</strain>
    </source>
</reference>
<dbReference type="EMBL" id="HBNS01054720">
    <property type="protein sequence ID" value="CAE4657036.1"/>
    <property type="molecule type" value="Transcribed_RNA"/>
</dbReference>
<feature type="region of interest" description="Disordered" evidence="1">
    <location>
        <begin position="103"/>
        <end position="124"/>
    </location>
</feature>
<organism evidence="3">
    <name type="scientific">Ditylum brightwellii</name>
    <dbReference type="NCBI Taxonomy" id="49249"/>
    <lineage>
        <taxon>Eukaryota</taxon>
        <taxon>Sar</taxon>
        <taxon>Stramenopiles</taxon>
        <taxon>Ochrophyta</taxon>
        <taxon>Bacillariophyta</taxon>
        <taxon>Mediophyceae</taxon>
        <taxon>Lithodesmiophycidae</taxon>
        <taxon>Lithodesmiales</taxon>
        <taxon>Lithodesmiaceae</taxon>
        <taxon>Ditylum</taxon>
    </lineage>
</organism>
<keyword evidence="2" id="KW-1133">Transmembrane helix</keyword>
<proteinExistence type="predicted"/>
<keyword evidence="2" id="KW-0812">Transmembrane</keyword>
<evidence type="ECO:0000256" key="2">
    <source>
        <dbReference type="SAM" id="Phobius"/>
    </source>
</evidence>
<dbReference type="AlphaFoldDB" id="A0A7S4SV15"/>
<accession>A0A7S4SV15</accession>
<feature type="transmembrane region" description="Helical" evidence="2">
    <location>
        <begin position="21"/>
        <end position="39"/>
    </location>
</feature>
<sequence length="124" mass="14105">MSLFGQGWSKLSKERQRIWKVGAGVVAVGTIFKVAYFNFSRGLMVQDMDARHLLATENLKKSREFGEWAARDRVERTPQLTSEQRKQLREYLSLMAEMNPEVFPNNGGVAAGGGESRRRRIAED</sequence>
<evidence type="ECO:0000256" key="1">
    <source>
        <dbReference type="SAM" id="MobiDB-lite"/>
    </source>
</evidence>
<evidence type="ECO:0000313" key="3">
    <source>
        <dbReference type="EMBL" id="CAE4657036.1"/>
    </source>
</evidence>
<name>A0A7S4SV15_9STRA</name>
<keyword evidence="2" id="KW-0472">Membrane</keyword>
<protein>
    <submittedName>
        <fullName evidence="3">Uncharacterized protein</fullName>
    </submittedName>
</protein>